<accession>A0A126T449</accession>
<keyword evidence="3" id="KW-1185">Reference proteome</keyword>
<proteinExistence type="predicted"/>
<feature type="region of interest" description="Disordered" evidence="1">
    <location>
        <begin position="41"/>
        <end position="83"/>
    </location>
</feature>
<evidence type="ECO:0000256" key="1">
    <source>
        <dbReference type="SAM" id="MobiDB-lite"/>
    </source>
</evidence>
<feature type="compositionally biased region" description="Basic and acidic residues" evidence="1">
    <location>
        <begin position="62"/>
        <end position="73"/>
    </location>
</feature>
<dbReference type="KEGG" id="mdn:JT25_010215"/>
<sequence length="83" mass="8862">MGIEACGGSHYWAREFTKLGHEVILLNARFVKAFVVGNKNDFNDADRGYFHGSDPPKQADGCGEKPDAARHSDVTSPAPATGG</sequence>
<reference evidence="2 3" key="1">
    <citation type="journal article" date="2015" name="Environ. Microbiol.">
        <title>Methane oxidation coupled to nitrate reduction under hypoxia by the Gammaproteobacterium Methylomonas denitrificans, sp. nov. type strain FJG1.</title>
        <authorList>
            <person name="Kits K.D."/>
            <person name="Klotz M.G."/>
            <person name="Stein L.Y."/>
        </authorList>
    </citation>
    <scope>NUCLEOTIDE SEQUENCE [LARGE SCALE GENOMIC DNA]</scope>
    <source>
        <strain evidence="2 3">FJG1</strain>
    </source>
</reference>
<name>A0A126T449_9GAMM</name>
<dbReference type="RefSeq" id="WP_052142363.1">
    <property type="nucleotide sequence ID" value="NZ_CP014476.1"/>
</dbReference>
<dbReference type="Proteomes" id="UP000030512">
    <property type="component" value="Chromosome"/>
</dbReference>
<dbReference type="AlphaFoldDB" id="A0A126T449"/>
<evidence type="ECO:0000313" key="3">
    <source>
        <dbReference type="Proteomes" id="UP000030512"/>
    </source>
</evidence>
<evidence type="ECO:0000313" key="2">
    <source>
        <dbReference type="EMBL" id="AMK76859.1"/>
    </source>
</evidence>
<dbReference type="EMBL" id="CP014476">
    <property type="protein sequence ID" value="AMK76859.1"/>
    <property type="molecule type" value="Genomic_DNA"/>
</dbReference>
<gene>
    <name evidence="2" type="ORF">JT25_010215</name>
</gene>
<organism evidence="2 3">
    <name type="scientific">Methylomonas denitrificans</name>
    <dbReference type="NCBI Taxonomy" id="1538553"/>
    <lineage>
        <taxon>Bacteria</taxon>
        <taxon>Pseudomonadati</taxon>
        <taxon>Pseudomonadota</taxon>
        <taxon>Gammaproteobacteria</taxon>
        <taxon>Methylococcales</taxon>
        <taxon>Methylococcaceae</taxon>
        <taxon>Methylomonas</taxon>
    </lineage>
</organism>
<protein>
    <submittedName>
        <fullName evidence="2">Uncharacterized protein</fullName>
    </submittedName>
</protein>